<dbReference type="OrthoDB" id="1747031at2759"/>
<evidence type="ECO:0000256" key="8">
    <source>
        <dbReference type="ARBA" id="ARBA00023128"/>
    </source>
</evidence>
<evidence type="ECO:0000256" key="1">
    <source>
        <dbReference type="ARBA" id="ARBA00004448"/>
    </source>
</evidence>
<evidence type="ECO:0000256" key="12">
    <source>
        <dbReference type="SAM" id="MobiDB-lite"/>
    </source>
</evidence>
<comment type="similarity">
    <text evidence="2 11">Belongs to the mitochondrial carrier (TC 2.A.29) family.</text>
</comment>
<evidence type="ECO:0000256" key="10">
    <source>
        <dbReference type="PROSITE-ProRule" id="PRU00282"/>
    </source>
</evidence>
<keyword evidence="3 11" id="KW-0813">Transport</keyword>
<dbReference type="Gene3D" id="1.50.40.10">
    <property type="entry name" value="Mitochondrial carrier domain"/>
    <property type="match status" value="2"/>
</dbReference>
<dbReference type="InterPro" id="IPR023395">
    <property type="entry name" value="MCP_dom_sf"/>
</dbReference>
<keyword evidence="5" id="KW-0677">Repeat</keyword>
<keyword evidence="14" id="KW-1185">Reference proteome</keyword>
<evidence type="ECO:0000256" key="11">
    <source>
        <dbReference type="RuleBase" id="RU000488"/>
    </source>
</evidence>
<dbReference type="InterPro" id="IPR018108">
    <property type="entry name" value="MCP_transmembrane"/>
</dbReference>
<keyword evidence="6" id="KW-0999">Mitochondrion inner membrane</keyword>
<dbReference type="EMBL" id="KQ245622">
    <property type="protein sequence ID" value="KNC73434.1"/>
    <property type="molecule type" value="Genomic_DNA"/>
</dbReference>
<evidence type="ECO:0000256" key="3">
    <source>
        <dbReference type="ARBA" id="ARBA00022448"/>
    </source>
</evidence>
<dbReference type="STRING" id="667725.A0A0L0F9N3"/>
<sequence length="452" mass="49285">MSPRILPTVFVGPVTASMGVHTFVGASNVGSTTTSDTLSTPTTVTSATHHAEPSRPDALTLDIPYTVTATRVNVADSVPTHTGVTHGEQILSSCTGAMLTSLLMTPFDVVKVRMQTQSMAPGQECRVVFSNGLMDHLCTVCNKPSSCHNNGVYYKSTLDAFVQIPKREGISSLWRGLAPTLVMAIPATVIYFTAYDHLKARVEAYARSGSVQLDSLTTPYTNVRRRSSDLSNVSLAFGDSVEIEVTGPDTSSNNATAHIVENSVEVKHQWLLALAPLIAGMTARFGASTIISPLELLRTKSQSIALNSSAEQVSHTQLLQDVRGMVKTHGLRTLWRGLGSTLWRDLPFSAIYWTSYEYFKHHPTINRLFRTDAHMHEHTLETTSTYDNFRTSFVSGACAGTLAAVATTPFDVVKTYQQVDLTGLRQRSGWEVAKDIYVRSGTNGLFAGTYLW</sequence>
<keyword evidence="7" id="KW-1133">Transmembrane helix</keyword>
<evidence type="ECO:0000256" key="4">
    <source>
        <dbReference type="ARBA" id="ARBA00022692"/>
    </source>
</evidence>
<evidence type="ECO:0000256" key="7">
    <source>
        <dbReference type="ARBA" id="ARBA00022989"/>
    </source>
</evidence>
<dbReference type="PANTHER" id="PTHR45760">
    <property type="entry name" value="FI19922P1-RELATED"/>
    <property type="match status" value="1"/>
</dbReference>
<evidence type="ECO:0000256" key="5">
    <source>
        <dbReference type="ARBA" id="ARBA00022737"/>
    </source>
</evidence>
<dbReference type="Pfam" id="PF00153">
    <property type="entry name" value="Mito_carr"/>
    <property type="match status" value="3"/>
</dbReference>
<dbReference type="eggNOG" id="KOG0761">
    <property type="taxonomic scope" value="Eukaryota"/>
</dbReference>
<accession>A0A0L0F9N3</accession>
<feature type="compositionally biased region" description="Low complexity" evidence="12">
    <location>
        <begin position="31"/>
        <end position="48"/>
    </location>
</feature>
<dbReference type="InterPro" id="IPR045315">
    <property type="entry name" value="Mtm1-like"/>
</dbReference>
<organism evidence="13 14">
    <name type="scientific">Sphaeroforma arctica JP610</name>
    <dbReference type="NCBI Taxonomy" id="667725"/>
    <lineage>
        <taxon>Eukaryota</taxon>
        <taxon>Ichthyosporea</taxon>
        <taxon>Ichthyophonida</taxon>
        <taxon>Sphaeroforma</taxon>
    </lineage>
</organism>
<feature type="repeat" description="Solcar" evidence="10">
    <location>
        <begin position="387"/>
        <end position="452"/>
    </location>
</feature>
<dbReference type="GO" id="GO:0005743">
    <property type="term" value="C:mitochondrial inner membrane"/>
    <property type="evidence" value="ECO:0007669"/>
    <property type="project" value="UniProtKB-SubCell"/>
</dbReference>
<proteinExistence type="inferred from homology"/>
<comment type="subcellular location">
    <subcellularLocation>
        <location evidence="1">Mitochondrion inner membrane</location>
        <topology evidence="1">Multi-pass membrane protein</topology>
    </subcellularLocation>
</comment>
<feature type="non-terminal residue" evidence="13">
    <location>
        <position position="452"/>
    </location>
</feature>
<gene>
    <name evidence="13" type="ORF">SARC_14009</name>
</gene>
<dbReference type="PANTHER" id="PTHR45760:SF2">
    <property type="entry name" value="FI19922P1-RELATED"/>
    <property type="match status" value="1"/>
</dbReference>
<dbReference type="AlphaFoldDB" id="A0A0L0F9N3"/>
<dbReference type="GO" id="GO:1990542">
    <property type="term" value="P:mitochondrial transmembrane transport"/>
    <property type="evidence" value="ECO:0007669"/>
    <property type="project" value="InterPro"/>
</dbReference>
<dbReference type="RefSeq" id="XP_014147336.1">
    <property type="nucleotide sequence ID" value="XM_014291861.1"/>
</dbReference>
<feature type="region of interest" description="Disordered" evidence="12">
    <location>
        <begin position="29"/>
        <end position="54"/>
    </location>
</feature>
<name>A0A0L0F9N3_9EUKA</name>
<evidence type="ECO:0000256" key="2">
    <source>
        <dbReference type="ARBA" id="ARBA00006375"/>
    </source>
</evidence>
<reference evidence="13 14" key="1">
    <citation type="submission" date="2011-02" db="EMBL/GenBank/DDBJ databases">
        <title>The Genome Sequence of Sphaeroforma arctica JP610.</title>
        <authorList>
            <consortium name="The Broad Institute Genome Sequencing Platform"/>
            <person name="Russ C."/>
            <person name="Cuomo C."/>
            <person name="Young S.K."/>
            <person name="Zeng Q."/>
            <person name="Gargeya S."/>
            <person name="Alvarado L."/>
            <person name="Berlin A."/>
            <person name="Chapman S.B."/>
            <person name="Chen Z."/>
            <person name="Freedman E."/>
            <person name="Gellesch M."/>
            <person name="Goldberg J."/>
            <person name="Griggs A."/>
            <person name="Gujja S."/>
            <person name="Heilman E."/>
            <person name="Heiman D."/>
            <person name="Howarth C."/>
            <person name="Mehta T."/>
            <person name="Neiman D."/>
            <person name="Pearson M."/>
            <person name="Roberts A."/>
            <person name="Saif S."/>
            <person name="Shea T."/>
            <person name="Shenoy N."/>
            <person name="Sisk P."/>
            <person name="Stolte C."/>
            <person name="Sykes S."/>
            <person name="White J."/>
            <person name="Yandava C."/>
            <person name="Burger G."/>
            <person name="Gray M.W."/>
            <person name="Holland P.W.H."/>
            <person name="King N."/>
            <person name="Lang F.B.F."/>
            <person name="Roger A.J."/>
            <person name="Ruiz-Trillo I."/>
            <person name="Haas B."/>
            <person name="Nusbaum C."/>
            <person name="Birren B."/>
        </authorList>
    </citation>
    <scope>NUCLEOTIDE SEQUENCE [LARGE SCALE GENOMIC DNA]</scope>
    <source>
        <strain evidence="13 14">JP610</strain>
    </source>
</reference>
<protein>
    <recommendedName>
        <fullName evidence="15">Solute carrier family 25 member 40</fullName>
    </recommendedName>
</protein>
<keyword evidence="8" id="KW-0496">Mitochondrion</keyword>
<dbReference type="Proteomes" id="UP000054560">
    <property type="component" value="Unassembled WGS sequence"/>
</dbReference>
<feature type="repeat" description="Solcar" evidence="10">
    <location>
        <begin position="271"/>
        <end position="362"/>
    </location>
</feature>
<evidence type="ECO:0000313" key="14">
    <source>
        <dbReference type="Proteomes" id="UP000054560"/>
    </source>
</evidence>
<dbReference type="SUPFAM" id="SSF103506">
    <property type="entry name" value="Mitochondrial carrier"/>
    <property type="match status" value="1"/>
</dbReference>
<keyword evidence="9 10" id="KW-0472">Membrane</keyword>
<keyword evidence="4 10" id="KW-0812">Transmembrane</keyword>
<dbReference type="PROSITE" id="PS50920">
    <property type="entry name" value="SOLCAR"/>
    <property type="match status" value="3"/>
</dbReference>
<evidence type="ECO:0000256" key="9">
    <source>
        <dbReference type="ARBA" id="ARBA00023136"/>
    </source>
</evidence>
<evidence type="ECO:0000256" key="6">
    <source>
        <dbReference type="ARBA" id="ARBA00022792"/>
    </source>
</evidence>
<evidence type="ECO:0008006" key="15">
    <source>
        <dbReference type="Google" id="ProtNLM"/>
    </source>
</evidence>
<dbReference type="GeneID" id="25914513"/>
<evidence type="ECO:0000313" key="13">
    <source>
        <dbReference type="EMBL" id="KNC73434.1"/>
    </source>
</evidence>
<feature type="repeat" description="Solcar" evidence="10">
    <location>
        <begin position="88"/>
        <end position="201"/>
    </location>
</feature>